<dbReference type="Pfam" id="PF00266">
    <property type="entry name" value="Aminotran_5"/>
    <property type="match status" value="1"/>
</dbReference>
<dbReference type="GO" id="GO:0016740">
    <property type="term" value="F:transferase activity"/>
    <property type="evidence" value="ECO:0007669"/>
    <property type="project" value="UniProtKB-KW"/>
</dbReference>
<evidence type="ECO:0000256" key="4">
    <source>
        <dbReference type="ARBA" id="ARBA00022723"/>
    </source>
</evidence>
<evidence type="ECO:0000256" key="5">
    <source>
        <dbReference type="ARBA" id="ARBA00022898"/>
    </source>
</evidence>
<proteinExistence type="inferred from homology"/>
<dbReference type="GO" id="GO:0051536">
    <property type="term" value="F:iron-sulfur cluster binding"/>
    <property type="evidence" value="ECO:0007669"/>
    <property type="project" value="UniProtKB-KW"/>
</dbReference>
<evidence type="ECO:0000256" key="1">
    <source>
        <dbReference type="ARBA" id="ARBA00001933"/>
    </source>
</evidence>
<dbReference type="Gene3D" id="3.90.1150.10">
    <property type="entry name" value="Aspartate Aminotransferase, domain 1"/>
    <property type="match status" value="1"/>
</dbReference>
<sequence length="388" mass="40966">MARHLLDHASTSPLRPEAAETLDLWNDLAARGELGDPSRIHAEGMQARVALETARDQVAGLVGARSREIVFTSGSTESIATATWGAVRRSVEQGHQPQIVLSAVEHSAVRRSSEQFAGALGGRVTTIGVDRTGRVDVDALLAAIEPTTSLVHLQWGNHEVGTLQPVAEVIARCNELGVLVHIDASHAVGQVAIDFGRLGADLLSFSGHRFGGPSGTGVLAIRRGLRLEPLLHGSDQERGRRAGLEPLIAILGLGAVAGALDPLRLDRESQQSRKLISAIADLAATIDDMELLGDPDPDHRLPHIACFTVGGVEPQAVLLGLDQRGIAAHSGSACASEEIEPSPVLEAMGADAHRSLRFSVGWSSSRSDVEALGQELGPIIEALRQLAR</sequence>
<dbReference type="AlphaFoldDB" id="A0A6J7KQE1"/>
<dbReference type="Gene3D" id="3.40.640.10">
    <property type="entry name" value="Type I PLP-dependent aspartate aminotransferase-like (Major domain)"/>
    <property type="match status" value="1"/>
</dbReference>
<keyword evidence="3" id="KW-0808">Transferase</keyword>
<accession>A0A6J7KQE1</accession>
<dbReference type="InterPro" id="IPR016454">
    <property type="entry name" value="Cysteine_dSase"/>
</dbReference>
<dbReference type="EMBL" id="CAEMXZ010000070">
    <property type="protein sequence ID" value="CAB4323771.1"/>
    <property type="molecule type" value="Genomic_DNA"/>
</dbReference>
<dbReference type="InterPro" id="IPR015424">
    <property type="entry name" value="PyrdxlP-dep_Trfase"/>
</dbReference>
<dbReference type="Gene3D" id="1.10.260.50">
    <property type="match status" value="1"/>
</dbReference>
<keyword evidence="6" id="KW-0408">Iron</keyword>
<dbReference type="EMBL" id="CAFBNC010000192">
    <property type="protein sequence ID" value="CAB4958156.1"/>
    <property type="molecule type" value="Genomic_DNA"/>
</dbReference>
<keyword evidence="5" id="KW-0663">Pyridoxal phosphate</keyword>
<name>A0A6J7KQE1_9ZZZZ</name>
<gene>
    <name evidence="9" type="ORF">UFOPK1392_01531</name>
    <name evidence="10" type="ORF">UFOPK3733_02286</name>
</gene>
<evidence type="ECO:0000256" key="6">
    <source>
        <dbReference type="ARBA" id="ARBA00023004"/>
    </source>
</evidence>
<keyword evidence="7" id="KW-0411">Iron-sulfur</keyword>
<comment type="similarity">
    <text evidence="2">Belongs to the class-V pyridoxal-phosphate-dependent aminotransferase family. NifS/IscS subfamily.</text>
</comment>
<organism evidence="10">
    <name type="scientific">freshwater metagenome</name>
    <dbReference type="NCBI Taxonomy" id="449393"/>
    <lineage>
        <taxon>unclassified sequences</taxon>
        <taxon>metagenomes</taxon>
        <taxon>ecological metagenomes</taxon>
    </lineage>
</organism>
<feature type="domain" description="Aminotransferase class V" evidence="8">
    <location>
        <begin position="6"/>
        <end position="372"/>
    </location>
</feature>
<evidence type="ECO:0000313" key="10">
    <source>
        <dbReference type="EMBL" id="CAB4958156.1"/>
    </source>
</evidence>
<dbReference type="PIRSF" id="PIRSF005572">
    <property type="entry name" value="NifS"/>
    <property type="match status" value="1"/>
</dbReference>
<dbReference type="InterPro" id="IPR015421">
    <property type="entry name" value="PyrdxlP-dep_Trfase_major"/>
</dbReference>
<keyword evidence="4" id="KW-0479">Metal-binding</keyword>
<dbReference type="InterPro" id="IPR015422">
    <property type="entry name" value="PyrdxlP-dep_Trfase_small"/>
</dbReference>
<dbReference type="PANTHER" id="PTHR11601:SF34">
    <property type="entry name" value="CYSTEINE DESULFURASE"/>
    <property type="match status" value="1"/>
</dbReference>
<dbReference type="PANTHER" id="PTHR11601">
    <property type="entry name" value="CYSTEINE DESULFURYLASE FAMILY MEMBER"/>
    <property type="match status" value="1"/>
</dbReference>
<evidence type="ECO:0000259" key="8">
    <source>
        <dbReference type="Pfam" id="PF00266"/>
    </source>
</evidence>
<evidence type="ECO:0000256" key="7">
    <source>
        <dbReference type="ARBA" id="ARBA00023014"/>
    </source>
</evidence>
<evidence type="ECO:0000256" key="3">
    <source>
        <dbReference type="ARBA" id="ARBA00022679"/>
    </source>
</evidence>
<comment type="cofactor">
    <cofactor evidence="1">
        <name>pyridoxal 5'-phosphate</name>
        <dbReference type="ChEBI" id="CHEBI:597326"/>
    </cofactor>
</comment>
<dbReference type="GO" id="GO:0046872">
    <property type="term" value="F:metal ion binding"/>
    <property type="evidence" value="ECO:0007669"/>
    <property type="project" value="UniProtKB-KW"/>
</dbReference>
<evidence type="ECO:0000256" key="2">
    <source>
        <dbReference type="ARBA" id="ARBA00006490"/>
    </source>
</evidence>
<evidence type="ECO:0000313" key="9">
    <source>
        <dbReference type="EMBL" id="CAB4323771.1"/>
    </source>
</evidence>
<protein>
    <submittedName>
        <fullName evidence="10">Unannotated protein</fullName>
    </submittedName>
</protein>
<reference evidence="10" key="1">
    <citation type="submission" date="2020-05" db="EMBL/GenBank/DDBJ databases">
        <authorList>
            <person name="Chiriac C."/>
            <person name="Salcher M."/>
            <person name="Ghai R."/>
            <person name="Kavagutti S V."/>
        </authorList>
    </citation>
    <scope>NUCLEOTIDE SEQUENCE</scope>
</reference>
<dbReference type="SUPFAM" id="SSF53383">
    <property type="entry name" value="PLP-dependent transferases"/>
    <property type="match status" value="1"/>
</dbReference>
<dbReference type="InterPro" id="IPR000192">
    <property type="entry name" value="Aminotrans_V_dom"/>
</dbReference>